<feature type="region of interest" description="Disordered" evidence="8">
    <location>
        <begin position="516"/>
        <end position="538"/>
    </location>
</feature>
<feature type="transmembrane region" description="Helical" evidence="9">
    <location>
        <begin position="288"/>
        <end position="306"/>
    </location>
</feature>
<dbReference type="Pfam" id="PF25539">
    <property type="entry name" value="Bestrophin_2"/>
    <property type="match status" value="1"/>
</dbReference>
<reference evidence="12" key="1">
    <citation type="submission" date="2021-01" db="EMBL/GenBank/DDBJ databases">
        <authorList>
            <person name="Corre E."/>
            <person name="Pelletier E."/>
            <person name="Niang G."/>
            <person name="Scheremetjew M."/>
            <person name="Finn R."/>
            <person name="Kale V."/>
            <person name="Holt S."/>
            <person name="Cochrane G."/>
            <person name="Meng A."/>
            <person name="Brown T."/>
            <person name="Cohen L."/>
        </authorList>
    </citation>
    <scope>NUCLEOTIDE SEQUENCE</scope>
    <source>
        <strain evidence="12">CCMP 2712</strain>
    </source>
</reference>
<evidence type="ECO:0000256" key="9">
    <source>
        <dbReference type="SAM" id="Phobius"/>
    </source>
</evidence>
<keyword evidence="3" id="KW-1003">Cell membrane</keyword>
<evidence type="ECO:0000313" key="12">
    <source>
        <dbReference type="EMBL" id="CAE2317555.1"/>
    </source>
</evidence>
<protein>
    <submittedName>
        <fullName evidence="12">Uncharacterized protein</fullName>
    </submittedName>
</protein>
<evidence type="ECO:0000256" key="1">
    <source>
        <dbReference type="ARBA" id="ARBA00004651"/>
    </source>
</evidence>
<evidence type="ECO:0000256" key="5">
    <source>
        <dbReference type="ARBA" id="ARBA00022989"/>
    </source>
</evidence>
<feature type="transmembrane region" description="Helical" evidence="9">
    <location>
        <begin position="459"/>
        <end position="492"/>
    </location>
</feature>
<evidence type="ECO:0000256" key="6">
    <source>
        <dbReference type="ARBA" id="ARBA00023065"/>
    </source>
</evidence>
<evidence type="ECO:0000256" key="4">
    <source>
        <dbReference type="ARBA" id="ARBA00022692"/>
    </source>
</evidence>
<evidence type="ECO:0000256" key="2">
    <source>
        <dbReference type="ARBA" id="ARBA00022448"/>
    </source>
</evidence>
<keyword evidence="6" id="KW-0406">Ion transport</keyword>
<organism evidence="12">
    <name type="scientific">Guillardia theta</name>
    <name type="common">Cryptophyte</name>
    <name type="synonym">Cryptomonas phi</name>
    <dbReference type="NCBI Taxonomy" id="55529"/>
    <lineage>
        <taxon>Eukaryota</taxon>
        <taxon>Cryptophyceae</taxon>
        <taxon>Pyrenomonadales</taxon>
        <taxon>Geminigeraceae</taxon>
        <taxon>Guillardia</taxon>
    </lineage>
</organism>
<accession>A0A6U6BIS1</accession>
<dbReference type="PANTHER" id="PTHR33281:SF19">
    <property type="entry name" value="VOLTAGE-DEPENDENT ANION CHANNEL-FORMING PROTEIN YNEE"/>
    <property type="match status" value="1"/>
</dbReference>
<evidence type="ECO:0000313" key="11">
    <source>
        <dbReference type="EMBL" id="CAE2317553.1"/>
    </source>
</evidence>
<dbReference type="EMBL" id="HBKN01032347">
    <property type="protein sequence ID" value="CAE2317555.1"/>
    <property type="molecule type" value="Transcribed_RNA"/>
</dbReference>
<dbReference type="EMBL" id="HBKN01032346">
    <property type="protein sequence ID" value="CAE2317553.1"/>
    <property type="molecule type" value="Transcribed_RNA"/>
</dbReference>
<comment type="subcellular location">
    <subcellularLocation>
        <location evidence="1">Cell membrane</location>
        <topology evidence="1">Multi-pass membrane protein</topology>
    </subcellularLocation>
</comment>
<proteinExistence type="predicted"/>
<keyword evidence="5 9" id="KW-1133">Transmembrane helix</keyword>
<evidence type="ECO:0000256" key="3">
    <source>
        <dbReference type="ARBA" id="ARBA00022475"/>
    </source>
</evidence>
<keyword evidence="2" id="KW-0813">Transport</keyword>
<keyword evidence="4 9" id="KW-0812">Transmembrane</keyword>
<evidence type="ECO:0000256" key="7">
    <source>
        <dbReference type="ARBA" id="ARBA00023136"/>
    </source>
</evidence>
<feature type="chain" id="PRO_5036192325" evidence="10">
    <location>
        <begin position="30"/>
        <end position="588"/>
    </location>
</feature>
<dbReference type="AlphaFoldDB" id="A0A6U6BIS1"/>
<evidence type="ECO:0000256" key="10">
    <source>
        <dbReference type="SAM" id="SignalP"/>
    </source>
</evidence>
<evidence type="ECO:0000256" key="8">
    <source>
        <dbReference type="SAM" id="MobiDB-lite"/>
    </source>
</evidence>
<feature type="compositionally biased region" description="Basic and acidic residues" evidence="8">
    <location>
        <begin position="519"/>
        <end position="538"/>
    </location>
</feature>
<dbReference type="PANTHER" id="PTHR33281">
    <property type="entry name" value="UPF0187 PROTEIN YNEE"/>
    <property type="match status" value="1"/>
</dbReference>
<dbReference type="InterPro" id="IPR044669">
    <property type="entry name" value="YneE/VCCN1/2-like"/>
</dbReference>
<keyword evidence="7 9" id="KW-0472">Membrane</keyword>
<dbReference type="GO" id="GO:0005254">
    <property type="term" value="F:chloride channel activity"/>
    <property type="evidence" value="ECO:0007669"/>
    <property type="project" value="InterPro"/>
</dbReference>
<sequence length="588" mass="66080">MAMARDWSKHTPAHIILLVLVELLTPRRAASYLHHGQGFPPAWSLLASSPLCQKLLPASWRLRDGRRRSGRGCRRWITSQFDQGRTAAAAGRGTGGGVEEEDAGFYEESRAVGEYPSSVEAYLNSLSPNTRARPNVWGERTSEGETDEARAASSFTEVGEDLRQETERTLAEREMERERVKGIEEKEEEVEKRLLLVEGDSFFTQDAVDSSFQNANEMFWSGESSNGGRADIMSIKVRPRGEDYWTTNLRTIFQSRVFRRILPHLTVNVLVSSGVSLLYLVLPSLPCLPGVIHGVTGSFLGLLIAFRAQTGYERYWEARKAWGDVHKRCRSLARLIIVNLASKKGFLPMVTRVLQILTAYPYALKQHLRGEYSLTELSNFLTAEDLKALPEASNMPLQLCFALSLAVRPLLLEASGPQQRTLWSHLDLHIQELSSAIARSERLATTPVPLSYSRHTSRFLSVWTLTLPFFLVSYCGPLMAMVAHFFICWALLGTEMVGHMIEEPFGTRLNFPPPSVSEFGRRKEASPSNGRGEEAMREPSETLPLLRYSIAIRKDIEYLADLYSIGLKVSLKPAEEVDEQLESEDIVM</sequence>
<feature type="transmembrane region" description="Helical" evidence="9">
    <location>
        <begin position="261"/>
        <end position="282"/>
    </location>
</feature>
<gene>
    <name evidence="11" type="ORF">GTHE00462_LOCUS25186</name>
    <name evidence="12" type="ORF">GTHE00462_LOCUS25187</name>
</gene>
<keyword evidence="10" id="KW-0732">Signal</keyword>
<feature type="signal peptide" evidence="10">
    <location>
        <begin position="1"/>
        <end position="29"/>
    </location>
</feature>
<name>A0A6U6BIS1_GUITH</name>
<dbReference type="GO" id="GO:0005886">
    <property type="term" value="C:plasma membrane"/>
    <property type="evidence" value="ECO:0007669"/>
    <property type="project" value="UniProtKB-SubCell"/>
</dbReference>